<dbReference type="InterPro" id="IPR011249">
    <property type="entry name" value="Metalloenz_LuxS/M16"/>
</dbReference>
<proteinExistence type="inferred from homology"/>
<evidence type="ECO:0000259" key="6">
    <source>
        <dbReference type="Pfam" id="PF00675"/>
    </source>
</evidence>
<keyword evidence="5" id="KW-0732">Signal</keyword>
<dbReference type="EMBL" id="JACZHT010000007">
    <property type="protein sequence ID" value="MBE1237814.1"/>
    <property type="molecule type" value="Genomic_DNA"/>
</dbReference>
<dbReference type="Pfam" id="PF05193">
    <property type="entry name" value="Peptidase_M16_C"/>
    <property type="match status" value="1"/>
</dbReference>
<dbReference type="RefSeq" id="WP_192534825.1">
    <property type="nucleotide sequence ID" value="NZ_JACZHT010000007.1"/>
</dbReference>
<feature type="domain" description="Peptidase M16 N-terminal" evidence="6">
    <location>
        <begin position="47"/>
        <end position="193"/>
    </location>
</feature>
<keyword evidence="9" id="KW-1185">Reference proteome</keyword>
<accession>A0A8J6YWM7</accession>
<dbReference type="InterPro" id="IPR050361">
    <property type="entry name" value="MPP/UQCRC_Complex"/>
</dbReference>
<dbReference type="PANTHER" id="PTHR11851:SF49">
    <property type="entry name" value="MITOCHONDRIAL-PROCESSING PEPTIDASE SUBUNIT ALPHA"/>
    <property type="match status" value="1"/>
</dbReference>
<dbReference type="InterPro" id="IPR011765">
    <property type="entry name" value="Pept_M16_N"/>
</dbReference>
<keyword evidence="3" id="KW-0645">Protease</keyword>
<feature type="signal peptide" evidence="5">
    <location>
        <begin position="1"/>
        <end position="31"/>
    </location>
</feature>
<protein>
    <submittedName>
        <fullName evidence="8">Insulinase family protein</fullName>
    </submittedName>
</protein>
<dbReference type="PROSITE" id="PS00143">
    <property type="entry name" value="INSULINASE"/>
    <property type="match status" value="1"/>
</dbReference>
<dbReference type="Gene3D" id="3.30.830.10">
    <property type="entry name" value="Metalloenzyme, LuxS/M16 peptidase-like"/>
    <property type="match status" value="2"/>
</dbReference>
<keyword evidence="3" id="KW-0482">Metalloprotease</keyword>
<evidence type="ECO:0000313" key="9">
    <source>
        <dbReference type="Proteomes" id="UP000631034"/>
    </source>
</evidence>
<evidence type="ECO:0000259" key="7">
    <source>
        <dbReference type="Pfam" id="PF05193"/>
    </source>
</evidence>
<feature type="domain" description="Peptidase M16 C-terminal" evidence="7">
    <location>
        <begin position="201"/>
        <end position="383"/>
    </location>
</feature>
<sequence length="461" mass="50622">MSSAVRLFPRKLLVACLGAALVLMTARAAPAQVFDPGTFELSNGLKVVVLPDHRSPVVHHMVWYRVGAADEPAGKSGLAHLLEHMMFKGTKTLAAGEFSKIIARHGGNDNAFTSDNYTAYYQSIAREHLPMVMEMEADRMVNLLFGEEDFRTELSVVREERRARTDTEPSSLLMEQMRKRLWGDYPYANPVIGWEDELVRLTREDALAFYDRFYGPDNAILIVAGDVRTEDVRPLAERTYGQLKSRGFGVRSRDRVPGAALDDTMVLHHWQVRQPSITRILVAPAQSSDPNGHVDALKVFAELLGRGPTSHLYRSLVVDRKIAVSAGAWYSAESLDYGTFGLYAIPAEGVSTETLVKELDAELARLLASGVDADEVARARHRLKAGLVYARDSLSRGAQTMGVALTTGSTVESVESWPARLDAVTVEAVEAAAKALFNPDTRRMVTGILLPGQDAEGEAAQ</sequence>
<name>A0A8J6YWM7_9PROT</name>
<dbReference type="Pfam" id="PF00675">
    <property type="entry name" value="Peptidase_M16"/>
    <property type="match status" value="1"/>
</dbReference>
<comment type="similarity">
    <text evidence="2 4">Belongs to the peptidase M16 family.</text>
</comment>
<feature type="chain" id="PRO_5035235530" evidence="5">
    <location>
        <begin position="32"/>
        <end position="461"/>
    </location>
</feature>
<organism evidence="8 9">
    <name type="scientific">Phaeovibrio sulfidiphilus</name>
    <dbReference type="NCBI Taxonomy" id="1220600"/>
    <lineage>
        <taxon>Bacteria</taxon>
        <taxon>Pseudomonadati</taxon>
        <taxon>Pseudomonadota</taxon>
        <taxon>Alphaproteobacteria</taxon>
        <taxon>Rhodospirillales</taxon>
        <taxon>Rhodospirillaceae</taxon>
        <taxon>Phaeovibrio</taxon>
    </lineage>
</organism>
<dbReference type="SUPFAM" id="SSF63411">
    <property type="entry name" value="LuxS/MPP-like metallohydrolase"/>
    <property type="match status" value="2"/>
</dbReference>
<dbReference type="PANTHER" id="PTHR11851">
    <property type="entry name" value="METALLOPROTEASE"/>
    <property type="match status" value="1"/>
</dbReference>
<evidence type="ECO:0000256" key="3">
    <source>
        <dbReference type="ARBA" id="ARBA00023049"/>
    </source>
</evidence>
<dbReference type="InterPro" id="IPR001431">
    <property type="entry name" value="Pept_M16_Zn_BS"/>
</dbReference>
<comment type="cofactor">
    <cofactor evidence="1">
        <name>Zn(2+)</name>
        <dbReference type="ChEBI" id="CHEBI:29105"/>
    </cofactor>
</comment>
<evidence type="ECO:0000256" key="2">
    <source>
        <dbReference type="ARBA" id="ARBA00007261"/>
    </source>
</evidence>
<evidence type="ECO:0000313" key="8">
    <source>
        <dbReference type="EMBL" id="MBE1237814.1"/>
    </source>
</evidence>
<dbReference type="GO" id="GO:0004222">
    <property type="term" value="F:metalloendopeptidase activity"/>
    <property type="evidence" value="ECO:0007669"/>
    <property type="project" value="InterPro"/>
</dbReference>
<dbReference type="InterPro" id="IPR007863">
    <property type="entry name" value="Peptidase_M16_C"/>
</dbReference>
<dbReference type="AlphaFoldDB" id="A0A8J6YWM7"/>
<dbReference type="Proteomes" id="UP000631034">
    <property type="component" value="Unassembled WGS sequence"/>
</dbReference>
<evidence type="ECO:0000256" key="1">
    <source>
        <dbReference type="ARBA" id="ARBA00001947"/>
    </source>
</evidence>
<dbReference type="GO" id="GO:0006508">
    <property type="term" value="P:proteolysis"/>
    <property type="evidence" value="ECO:0007669"/>
    <property type="project" value="InterPro"/>
</dbReference>
<dbReference type="GO" id="GO:0046872">
    <property type="term" value="F:metal ion binding"/>
    <property type="evidence" value="ECO:0007669"/>
    <property type="project" value="InterPro"/>
</dbReference>
<comment type="caution">
    <text evidence="8">The sequence shown here is derived from an EMBL/GenBank/DDBJ whole genome shotgun (WGS) entry which is preliminary data.</text>
</comment>
<keyword evidence="3" id="KW-0378">Hydrolase</keyword>
<reference evidence="8" key="1">
    <citation type="submission" date="2020-10" db="EMBL/GenBank/DDBJ databases">
        <title>Genome sequence of the unusual species of purple photosynthetic bacteria, Phaeovibrio sulfidiphilus DSM 23193, type strain.</title>
        <authorList>
            <person name="Kyndt J.A."/>
            <person name="Meyer T.E."/>
        </authorList>
    </citation>
    <scope>NUCLEOTIDE SEQUENCE</scope>
    <source>
        <strain evidence="8">DSM 23193</strain>
    </source>
</reference>
<evidence type="ECO:0000256" key="4">
    <source>
        <dbReference type="RuleBase" id="RU004447"/>
    </source>
</evidence>
<evidence type="ECO:0000256" key="5">
    <source>
        <dbReference type="SAM" id="SignalP"/>
    </source>
</evidence>
<gene>
    <name evidence="8" type="ORF">IHV25_09160</name>
</gene>